<gene>
    <name evidence="1" type="ORF">LCGC14_1151290</name>
</gene>
<evidence type="ECO:0000313" key="1">
    <source>
        <dbReference type="EMBL" id="KKM99098.1"/>
    </source>
</evidence>
<protein>
    <submittedName>
        <fullName evidence="1">Uncharacterized protein</fullName>
    </submittedName>
</protein>
<dbReference type="EMBL" id="LAZR01005536">
    <property type="protein sequence ID" value="KKM99098.1"/>
    <property type="molecule type" value="Genomic_DNA"/>
</dbReference>
<organism evidence="1">
    <name type="scientific">marine sediment metagenome</name>
    <dbReference type="NCBI Taxonomy" id="412755"/>
    <lineage>
        <taxon>unclassified sequences</taxon>
        <taxon>metagenomes</taxon>
        <taxon>ecological metagenomes</taxon>
    </lineage>
</organism>
<sequence>MVQLTVNLSPPLTGVQSKLHLIVGDAVYPVIDLPPSVNGLISMGISVSSPELDYAVILPEQTVEGVAYLETMSTLFNLLSDVTLSMTLTPVTEPEPPTPPIPPVESLLPAVASAIAGTLAVIWGISTG</sequence>
<dbReference type="AlphaFoldDB" id="A0A0F9M0B2"/>
<accession>A0A0F9M0B2</accession>
<proteinExistence type="predicted"/>
<name>A0A0F9M0B2_9ZZZZ</name>
<reference evidence="1" key="1">
    <citation type="journal article" date="2015" name="Nature">
        <title>Complex archaea that bridge the gap between prokaryotes and eukaryotes.</title>
        <authorList>
            <person name="Spang A."/>
            <person name="Saw J.H."/>
            <person name="Jorgensen S.L."/>
            <person name="Zaremba-Niedzwiedzka K."/>
            <person name="Martijn J."/>
            <person name="Lind A.E."/>
            <person name="van Eijk R."/>
            <person name="Schleper C."/>
            <person name="Guy L."/>
            <person name="Ettema T.J."/>
        </authorList>
    </citation>
    <scope>NUCLEOTIDE SEQUENCE</scope>
</reference>
<comment type="caution">
    <text evidence="1">The sequence shown here is derived from an EMBL/GenBank/DDBJ whole genome shotgun (WGS) entry which is preliminary data.</text>
</comment>